<name>A0A2T0Q5K9_9ACTN</name>
<reference evidence="2 3" key="1">
    <citation type="submission" date="2018-03" db="EMBL/GenBank/DDBJ databases">
        <title>Genomic Encyclopedia of Archaeal and Bacterial Type Strains, Phase II (KMG-II): from individual species to whole genera.</title>
        <authorList>
            <person name="Goeker M."/>
        </authorList>
    </citation>
    <scope>NUCLEOTIDE SEQUENCE [LARGE SCALE GENOMIC DNA]</scope>
    <source>
        <strain evidence="2 3">DSM 45601</strain>
    </source>
</reference>
<evidence type="ECO:0000256" key="1">
    <source>
        <dbReference type="SAM" id="Phobius"/>
    </source>
</evidence>
<dbReference type="Proteomes" id="UP000237846">
    <property type="component" value="Unassembled WGS sequence"/>
</dbReference>
<comment type="caution">
    <text evidence="2">The sequence shown here is derived from an EMBL/GenBank/DDBJ whole genome shotgun (WGS) entry which is preliminary data.</text>
</comment>
<sequence>MLRELDAQAGRRSGPPAGGCLVVLLALLSLVVPLVW</sequence>
<dbReference type="EMBL" id="PVZC01000004">
    <property type="protein sequence ID" value="PRX99107.1"/>
    <property type="molecule type" value="Genomic_DNA"/>
</dbReference>
<gene>
    <name evidence="2" type="ORF">CLV72_104687</name>
</gene>
<protein>
    <submittedName>
        <fullName evidence="2">Uncharacterized protein</fullName>
    </submittedName>
</protein>
<evidence type="ECO:0000313" key="3">
    <source>
        <dbReference type="Proteomes" id="UP000237846"/>
    </source>
</evidence>
<keyword evidence="1" id="KW-0812">Transmembrane</keyword>
<organism evidence="2 3">
    <name type="scientific">Allonocardiopsis opalescens</name>
    <dbReference type="NCBI Taxonomy" id="1144618"/>
    <lineage>
        <taxon>Bacteria</taxon>
        <taxon>Bacillati</taxon>
        <taxon>Actinomycetota</taxon>
        <taxon>Actinomycetes</taxon>
        <taxon>Streptosporangiales</taxon>
        <taxon>Allonocardiopsis</taxon>
    </lineage>
</organism>
<keyword evidence="3" id="KW-1185">Reference proteome</keyword>
<evidence type="ECO:0000313" key="2">
    <source>
        <dbReference type="EMBL" id="PRX99107.1"/>
    </source>
</evidence>
<dbReference type="AlphaFoldDB" id="A0A2T0Q5K9"/>
<accession>A0A2T0Q5K9</accession>
<proteinExistence type="predicted"/>
<keyword evidence="1" id="KW-0472">Membrane</keyword>
<keyword evidence="1" id="KW-1133">Transmembrane helix</keyword>
<feature type="transmembrane region" description="Helical" evidence="1">
    <location>
        <begin position="16"/>
        <end position="35"/>
    </location>
</feature>